<dbReference type="RefSeq" id="WP_327984893.1">
    <property type="nucleotide sequence ID" value="NZ_CP136426.1"/>
</dbReference>
<name>A0AAU0F3A1_9FLAO</name>
<dbReference type="AlphaFoldDB" id="A0AAU0F3A1"/>
<dbReference type="EMBL" id="CP136426">
    <property type="protein sequence ID" value="WOC51242.1"/>
    <property type="molecule type" value="Genomic_DNA"/>
</dbReference>
<accession>A0AAU0F3A1</accession>
<protein>
    <submittedName>
        <fullName evidence="1">Uncharacterized protein</fullName>
    </submittedName>
</protein>
<reference evidence="1" key="1">
    <citation type="submission" date="2023-10" db="EMBL/GenBank/DDBJ databases">
        <title>Characterization and whole genome sequencing of a novel strain of Bergeyella porcorum QD2021 isolated from pig.</title>
        <authorList>
            <person name="Liu G."/>
            <person name="Chen C."/>
            <person name="Han X."/>
        </authorList>
    </citation>
    <scope>NUCLEOTIDE SEQUENCE</scope>
    <source>
        <strain evidence="1">QD2021</strain>
    </source>
</reference>
<gene>
    <name evidence="1" type="ORF">BPO_0595</name>
</gene>
<evidence type="ECO:0000313" key="2">
    <source>
        <dbReference type="Proteomes" id="UP001432059"/>
    </source>
</evidence>
<sequence>MNSIDVGFEVGKRGTLNNNMISQTFVNFKLGLNFADKWFQKRQYD</sequence>
<keyword evidence="2" id="KW-1185">Reference proteome</keyword>
<dbReference type="Proteomes" id="UP001432059">
    <property type="component" value="Chromosome"/>
</dbReference>
<evidence type="ECO:0000313" key="1">
    <source>
        <dbReference type="EMBL" id="WOC51242.1"/>
    </source>
</evidence>
<organism evidence="1 2">
    <name type="scientific">Bergeyella porcorum</name>
    <dbReference type="NCBI Taxonomy" id="1735111"/>
    <lineage>
        <taxon>Bacteria</taxon>
        <taxon>Pseudomonadati</taxon>
        <taxon>Bacteroidota</taxon>
        <taxon>Flavobacteriia</taxon>
        <taxon>Flavobacteriales</taxon>
        <taxon>Weeksellaceae</taxon>
        <taxon>Bergeyella</taxon>
    </lineage>
</organism>
<proteinExistence type="predicted"/>
<dbReference type="KEGG" id="bpor:BPO_0595"/>